<keyword evidence="2" id="KW-1185">Reference proteome</keyword>
<evidence type="ECO:0000313" key="1">
    <source>
        <dbReference type="EMBL" id="QBM28415.1"/>
    </source>
</evidence>
<dbReference type="KEGG" id="hpse:HPF_12005"/>
<dbReference type="PANTHER" id="PTHR20883">
    <property type="entry name" value="PHYTANOYL-COA DIOXYGENASE DOMAIN CONTAINING 1"/>
    <property type="match status" value="1"/>
</dbReference>
<dbReference type="AlphaFoldDB" id="A0A4P6X103"/>
<dbReference type="InterPro" id="IPR008775">
    <property type="entry name" value="Phytyl_CoA_dOase-like"/>
</dbReference>
<keyword evidence="1" id="KW-0560">Oxidoreductase</keyword>
<dbReference type="Pfam" id="PF05721">
    <property type="entry name" value="PhyH"/>
    <property type="match status" value="1"/>
</dbReference>
<proteinExistence type="predicted"/>
<dbReference type="Gene3D" id="2.60.120.620">
    <property type="entry name" value="q2cbj1_9rhob like domain"/>
    <property type="match status" value="1"/>
</dbReference>
<gene>
    <name evidence="1" type="ORF">HPF_12005</name>
</gene>
<accession>A0A4P6X103</accession>
<reference evidence="1 2" key="1">
    <citation type="submission" date="2019-03" db="EMBL/GenBank/DDBJ databases">
        <authorList>
            <person name="Sebastian G."/>
            <person name="Baumann P."/>
            <person name="Ruckert C."/>
            <person name="Kalinowski J."/>
            <person name="Nebel B."/>
            <person name="Takors R."/>
            <person name="Blombach B."/>
        </authorList>
    </citation>
    <scope>NUCLEOTIDE SEQUENCE [LARGE SCALE GENOMIC DNA]</scope>
    <source>
        <strain evidence="1 2">DSM 1084</strain>
    </source>
</reference>
<protein>
    <submittedName>
        <fullName evidence="1">Phytanoyl-CoA dioxygenase (PhyH)</fullName>
    </submittedName>
</protein>
<sequence length="270" mass="30330">MARQHPLPYDTIQAYARDGAVVLRGVLNADELRTLEAGIEYNLAHLSPLALVASEPDDPGRFVEDFCTWQTNPDYQRILKESALPHLAAQLMQSRTARLYHDHLLVKEAGTRQPTPWHQDQPYYNVGGRQNVSFWIPVDPVPLASTLRFVAGSHDGTWYMPRTFRDQQAKWFPEGTLAELPPIDAEPGTYRQLGWALEPGDCVAFHMLSLHASSGTGPGARRRVFSARYLGDDAVHAPRRWRTSPPFPGLDQRLPDGAAMDDPLFPLVWS</sequence>
<dbReference type="SUPFAM" id="SSF51197">
    <property type="entry name" value="Clavaminate synthase-like"/>
    <property type="match status" value="1"/>
</dbReference>
<dbReference type="GO" id="GO:0016706">
    <property type="term" value="F:2-oxoglutarate-dependent dioxygenase activity"/>
    <property type="evidence" value="ECO:0007669"/>
    <property type="project" value="UniProtKB-ARBA"/>
</dbReference>
<organism evidence="1 2">
    <name type="scientific">Hydrogenophaga pseudoflava</name>
    <name type="common">Pseudomonas carboxydoflava</name>
    <dbReference type="NCBI Taxonomy" id="47421"/>
    <lineage>
        <taxon>Bacteria</taxon>
        <taxon>Pseudomonadati</taxon>
        <taxon>Pseudomonadota</taxon>
        <taxon>Betaproteobacteria</taxon>
        <taxon>Burkholderiales</taxon>
        <taxon>Comamonadaceae</taxon>
        <taxon>Hydrogenophaga</taxon>
    </lineage>
</organism>
<dbReference type="Proteomes" id="UP000293912">
    <property type="component" value="Chromosome"/>
</dbReference>
<dbReference type="GO" id="GO:0005506">
    <property type="term" value="F:iron ion binding"/>
    <property type="evidence" value="ECO:0007669"/>
    <property type="project" value="UniProtKB-ARBA"/>
</dbReference>
<name>A0A4P6X103_HYDPS</name>
<dbReference type="PANTHER" id="PTHR20883:SF49">
    <property type="entry name" value="PHYTANOYL-COA DIOXYGENASE"/>
    <property type="match status" value="1"/>
</dbReference>
<evidence type="ECO:0000313" key="2">
    <source>
        <dbReference type="Proteomes" id="UP000293912"/>
    </source>
</evidence>
<dbReference type="EMBL" id="CP037867">
    <property type="protein sequence ID" value="QBM28415.1"/>
    <property type="molecule type" value="Genomic_DNA"/>
</dbReference>
<dbReference type="RefSeq" id="WP_133156737.1">
    <property type="nucleotide sequence ID" value="NZ_CP037867.1"/>
</dbReference>
<keyword evidence="1" id="KW-0223">Dioxygenase</keyword>